<dbReference type="GO" id="GO:0016989">
    <property type="term" value="F:sigma factor antagonist activity"/>
    <property type="evidence" value="ECO:0007669"/>
    <property type="project" value="TreeGrafter"/>
</dbReference>
<keyword evidence="1" id="KW-0472">Membrane</keyword>
<dbReference type="EMBL" id="QGKU01000032">
    <property type="protein sequence ID" value="PWR02917.1"/>
    <property type="molecule type" value="Genomic_DNA"/>
</dbReference>
<feature type="transmembrane region" description="Helical" evidence="1">
    <location>
        <begin position="103"/>
        <end position="124"/>
    </location>
</feature>
<feature type="domain" description="Anti-sigma K factor RskA C-terminal" evidence="2">
    <location>
        <begin position="114"/>
        <end position="232"/>
    </location>
</feature>
<dbReference type="GO" id="GO:0006417">
    <property type="term" value="P:regulation of translation"/>
    <property type="evidence" value="ECO:0007669"/>
    <property type="project" value="TreeGrafter"/>
</dbReference>
<dbReference type="RefSeq" id="WP_109811577.1">
    <property type="nucleotide sequence ID" value="NZ_QGKU01000032.1"/>
</dbReference>
<accession>A0A2V2LIE8</accession>
<name>A0A2V2LIE8_9RHOB</name>
<gene>
    <name evidence="3" type="ORF">DKT77_10120</name>
</gene>
<dbReference type="InterPro" id="IPR051474">
    <property type="entry name" value="Anti-sigma-K/W_factor"/>
</dbReference>
<organism evidence="3 4">
    <name type="scientific">Meridianimarinicoccus roseus</name>
    <dbReference type="NCBI Taxonomy" id="2072018"/>
    <lineage>
        <taxon>Bacteria</taxon>
        <taxon>Pseudomonadati</taxon>
        <taxon>Pseudomonadota</taxon>
        <taxon>Alphaproteobacteria</taxon>
        <taxon>Rhodobacterales</taxon>
        <taxon>Paracoccaceae</taxon>
        <taxon>Meridianimarinicoccus</taxon>
    </lineage>
</organism>
<keyword evidence="1" id="KW-0812">Transmembrane</keyword>
<evidence type="ECO:0000313" key="3">
    <source>
        <dbReference type="EMBL" id="PWR02917.1"/>
    </source>
</evidence>
<evidence type="ECO:0000256" key="1">
    <source>
        <dbReference type="SAM" id="Phobius"/>
    </source>
</evidence>
<dbReference type="Proteomes" id="UP000245680">
    <property type="component" value="Unassembled WGS sequence"/>
</dbReference>
<comment type="caution">
    <text evidence="3">The sequence shown here is derived from an EMBL/GenBank/DDBJ whole genome shotgun (WGS) entry which is preliminary data.</text>
</comment>
<dbReference type="OrthoDB" id="9816387at2"/>
<dbReference type="GO" id="GO:0005886">
    <property type="term" value="C:plasma membrane"/>
    <property type="evidence" value="ECO:0007669"/>
    <property type="project" value="InterPro"/>
</dbReference>
<sequence>MTDTPDPDRGAVGGPRLSDEDRALAAEYVLHLLGPDERSEFEARLGFSAALRAEVQVWEAHFADIAADEIKPVAPQPSAKPLLMRGLFPETARPSPGFWQRVGLWRGLTFAGFGAAAVLGGLLFTQPQMPAPLLVGEISAEDDSLRLLVLYDGADGTLRITRTDGVSPPGRVLELWAIPPDEAPVSLGLLDASAQGTTQIPPALRGAADELVLAISDEPPGGSPTGAPTGTVRAIGRLAGL</sequence>
<evidence type="ECO:0000313" key="4">
    <source>
        <dbReference type="Proteomes" id="UP000245680"/>
    </source>
</evidence>
<dbReference type="AlphaFoldDB" id="A0A2V2LIE8"/>
<proteinExistence type="predicted"/>
<reference evidence="3 4" key="1">
    <citation type="submission" date="2018-05" db="EMBL/GenBank/DDBJ databases">
        <title>Rhodobacteraceae gen. nov., sp. nov. isolated from sea water.</title>
        <authorList>
            <person name="Ren Y."/>
        </authorList>
    </citation>
    <scope>NUCLEOTIDE SEQUENCE [LARGE SCALE GENOMIC DNA]</scope>
    <source>
        <strain evidence="3 4">TG-679</strain>
    </source>
</reference>
<dbReference type="InterPro" id="IPR018764">
    <property type="entry name" value="RskA_C"/>
</dbReference>
<evidence type="ECO:0000259" key="2">
    <source>
        <dbReference type="Pfam" id="PF10099"/>
    </source>
</evidence>
<dbReference type="PANTHER" id="PTHR37461">
    <property type="entry name" value="ANTI-SIGMA-K FACTOR RSKA"/>
    <property type="match status" value="1"/>
</dbReference>
<dbReference type="Pfam" id="PF10099">
    <property type="entry name" value="RskA_C"/>
    <property type="match status" value="1"/>
</dbReference>
<keyword evidence="1" id="KW-1133">Transmembrane helix</keyword>
<keyword evidence="4" id="KW-1185">Reference proteome</keyword>
<protein>
    <recommendedName>
        <fullName evidence="2">Anti-sigma K factor RskA C-terminal domain-containing protein</fullName>
    </recommendedName>
</protein>
<dbReference type="PANTHER" id="PTHR37461:SF1">
    <property type="entry name" value="ANTI-SIGMA-K FACTOR RSKA"/>
    <property type="match status" value="1"/>
</dbReference>